<gene>
    <name evidence="2" type="ORF">LDX50_06705</name>
    <name evidence="3" type="ORF">LDX50_12675</name>
    <name evidence="4" type="ORF">LDX50_18395</name>
</gene>
<dbReference type="EMBL" id="JAIXNE010000003">
    <property type="protein sequence ID" value="MCA6075728.1"/>
    <property type="molecule type" value="Genomic_DNA"/>
</dbReference>
<comment type="caution">
    <text evidence="3">The sequence shown here is derived from an EMBL/GenBank/DDBJ whole genome shotgun (WGS) entry which is preliminary data.</text>
</comment>
<feature type="domain" description="Lipid/polyisoprenoid-binding YceI-like" evidence="1">
    <location>
        <begin position="52"/>
        <end position="178"/>
    </location>
</feature>
<dbReference type="EMBL" id="JAIXNE010000002">
    <property type="protein sequence ID" value="MCA6074551.1"/>
    <property type="molecule type" value="Genomic_DNA"/>
</dbReference>
<evidence type="ECO:0000313" key="5">
    <source>
        <dbReference type="Proteomes" id="UP001139409"/>
    </source>
</evidence>
<protein>
    <submittedName>
        <fullName evidence="3">YceI family protein</fullName>
    </submittedName>
</protein>
<reference evidence="3" key="1">
    <citation type="submission" date="2021-09" db="EMBL/GenBank/DDBJ databases">
        <title>Fulvivirga sp. isolated from coastal sediment.</title>
        <authorList>
            <person name="Yu H."/>
        </authorList>
    </citation>
    <scope>NUCLEOTIDE SEQUENCE</scope>
    <source>
        <strain evidence="3">1062</strain>
    </source>
</reference>
<evidence type="ECO:0000313" key="3">
    <source>
        <dbReference type="EMBL" id="MCA6075728.1"/>
    </source>
</evidence>
<organism evidence="3 5">
    <name type="scientific">Fulvivirga sedimenti</name>
    <dbReference type="NCBI Taxonomy" id="2879465"/>
    <lineage>
        <taxon>Bacteria</taxon>
        <taxon>Pseudomonadati</taxon>
        <taxon>Bacteroidota</taxon>
        <taxon>Cytophagia</taxon>
        <taxon>Cytophagales</taxon>
        <taxon>Fulvivirgaceae</taxon>
        <taxon>Fulvivirga</taxon>
    </lineage>
</organism>
<dbReference type="AlphaFoldDB" id="A0A9X1HRM3"/>
<accession>A0A9X1HRM3</accession>
<dbReference type="Pfam" id="PF04264">
    <property type="entry name" value="YceI"/>
    <property type="match status" value="1"/>
</dbReference>
<evidence type="ECO:0000313" key="4">
    <source>
        <dbReference type="EMBL" id="MCA6076856.1"/>
    </source>
</evidence>
<dbReference type="Proteomes" id="UP001139409">
    <property type="component" value="Unassembled WGS sequence"/>
</dbReference>
<proteinExistence type="predicted"/>
<dbReference type="RefSeq" id="WP_225697665.1">
    <property type="nucleotide sequence ID" value="NZ_JAIXNE010000002.1"/>
</dbReference>
<evidence type="ECO:0000313" key="2">
    <source>
        <dbReference type="EMBL" id="MCA6074551.1"/>
    </source>
</evidence>
<keyword evidence="5" id="KW-1185">Reference proteome</keyword>
<dbReference type="SUPFAM" id="SSF101874">
    <property type="entry name" value="YceI-like"/>
    <property type="match status" value="1"/>
</dbReference>
<dbReference type="InterPro" id="IPR036761">
    <property type="entry name" value="TTHA0802/YceI-like_sf"/>
</dbReference>
<dbReference type="EMBL" id="JAIXNE010000004">
    <property type="protein sequence ID" value="MCA6076856.1"/>
    <property type="molecule type" value="Genomic_DNA"/>
</dbReference>
<dbReference type="InterPro" id="IPR007372">
    <property type="entry name" value="Lipid/polyisoprenoid-bd_YceI"/>
</dbReference>
<dbReference type="Gene3D" id="2.40.128.110">
    <property type="entry name" value="Lipid/polyisoprenoid-binding, YceI-like"/>
    <property type="match status" value="1"/>
</dbReference>
<sequence>MKLFLTLLFAIFSIGISHSQRLIDREGIVHFYSKAPLEDIEAVNRQALAAIDGTTGEVAVTMLMRGFEFEKSLMQEHFNENYMESGKYPKATFIGNIQDFNGSLLNPSEKISREVIGDLTIHGVTRKITAEVIFEKKSGVLHVTTNFKVTVADHEIEIPTLVIKNIAEVVDVTAEFSF</sequence>
<evidence type="ECO:0000259" key="1">
    <source>
        <dbReference type="Pfam" id="PF04264"/>
    </source>
</evidence>
<name>A0A9X1HRM3_9BACT</name>